<dbReference type="EMBL" id="FQYQ01000008">
    <property type="protein sequence ID" value="SHJ03873.1"/>
    <property type="molecule type" value="Genomic_DNA"/>
</dbReference>
<dbReference type="Proteomes" id="UP000184185">
    <property type="component" value="Unassembled WGS sequence"/>
</dbReference>
<accession>A0A1M6G1Q5</accession>
<reference evidence="1 2" key="1">
    <citation type="submission" date="2016-11" db="EMBL/GenBank/DDBJ databases">
        <authorList>
            <person name="Jaros S."/>
            <person name="Januszkiewicz K."/>
            <person name="Wedrychowicz H."/>
        </authorList>
    </citation>
    <scope>NUCLEOTIDE SEQUENCE [LARGE SCALE GENOMIC DNA]</scope>
    <source>
        <strain evidence="1 2">DSM 14809</strain>
    </source>
</reference>
<sequence length="40" mass="4511">MAEPFFIFTLLDTAYQLSLKVNAALRRFAALTSRLFADMG</sequence>
<gene>
    <name evidence="1" type="ORF">SAMN02745725_01647</name>
</gene>
<name>A0A1M6G1Q5_PSEXY</name>
<evidence type="ECO:0000313" key="1">
    <source>
        <dbReference type="EMBL" id="SHJ03873.1"/>
    </source>
</evidence>
<keyword evidence="2" id="KW-1185">Reference proteome</keyword>
<dbReference type="AlphaFoldDB" id="A0A1M6G1Q5"/>
<organism evidence="1 2">
    <name type="scientific">Pseudobutyrivibrio xylanivorans DSM 14809</name>
    <dbReference type="NCBI Taxonomy" id="1123012"/>
    <lineage>
        <taxon>Bacteria</taxon>
        <taxon>Bacillati</taxon>
        <taxon>Bacillota</taxon>
        <taxon>Clostridia</taxon>
        <taxon>Lachnospirales</taxon>
        <taxon>Lachnospiraceae</taxon>
        <taxon>Pseudobutyrivibrio</taxon>
    </lineage>
</organism>
<evidence type="ECO:0000313" key="2">
    <source>
        <dbReference type="Proteomes" id="UP000184185"/>
    </source>
</evidence>
<proteinExistence type="predicted"/>
<protein>
    <submittedName>
        <fullName evidence="1">Uncharacterized protein</fullName>
    </submittedName>
</protein>